<evidence type="ECO:0000313" key="7">
    <source>
        <dbReference type="Proteomes" id="UP001338125"/>
    </source>
</evidence>
<gene>
    <name evidence="6" type="ORF">PT974_08093</name>
</gene>
<dbReference type="CDD" id="cd12148">
    <property type="entry name" value="fungal_TF_MHR"/>
    <property type="match status" value="1"/>
</dbReference>
<dbReference type="InterPro" id="IPR050815">
    <property type="entry name" value="TF_fung"/>
</dbReference>
<evidence type="ECO:0000256" key="2">
    <source>
        <dbReference type="ARBA" id="ARBA00022723"/>
    </source>
</evidence>
<evidence type="ECO:0000256" key="5">
    <source>
        <dbReference type="ARBA" id="ARBA00023242"/>
    </source>
</evidence>
<dbReference type="Proteomes" id="UP001338125">
    <property type="component" value="Unassembled WGS sequence"/>
</dbReference>
<reference evidence="6 7" key="1">
    <citation type="submission" date="2024-01" db="EMBL/GenBank/DDBJ databases">
        <title>Complete genome of Cladobotryum mycophilum ATHUM6906.</title>
        <authorList>
            <person name="Christinaki A.C."/>
            <person name="Myridakis A.I."/>
            <person name="Kouvelis V.N."/>
        </authorList>
    </citation>
    <scope>NUCLEOTIDE SEQUENCE [LARGE SCALE GENOMIC DNA]</scope>
    <source>
        <strain evidence="6 7">ATHUM6906</strain>
    </source>
</reference>
<keyword evidence="7" id="KW-1185">Reference proteome</keyword>
<dbReference type="PANTHER" id="PTHR47338">
    <property type="entry name" value="ZN(II)2CYS6 TRANSCRIPTION FACTOR (EUROFUNG)-RELATED"/>
    <property type="match status" value="1"/>
</dbReference>
<keyword evidence="3" id="KW-0805">Transcription regulation</keyword>
<name>A0ABR0SCD1_9HYPO</name>
<dbReference type="PANTHER" id="PTHR47338:SF27">
    <property type="entry name" value="ZN(II)2CYS6 TRANSCRIPTION FACTOR (EUROFUNG)"/>
    <property type="match status" value="1"/>
</dbReference>
<evidence type="ECO:0000256" key="4">
    <source>
        <dbReference type="ARBA" id="ARBA00023163"/>
    </source>
</evidence>
<sequence length="446" mass="50906">MENICSMPYVLWEQGGQQPQNRQHQLMWMYLRQIFIDKATEEEKEAVLRSGTHPGDGWAKTARDEVFANFSPPTTVALLCEYELQAERTDAVFLLVSYLYRGIRLLGLDAPPLILHPDSECSQITEMECNNRLVWACFFFDRYVANGIEKNMYEIEGPEVAVVAQRLDLPALSILAIHLWTKARNFQENAGPHARIWEVASEYRQVNNQLYWLQGNMHKFFRLAPQGFDGQQSAGVLGAVFALHLYIETALIQQMRASFDNVDYPLRAAFKNSPPDFQEYIHGSCCLHASLITKKFHKAMSHTLSGEQGIFDDTFCTKAIVEATRVHIISTTSKFFSKEEVDSASNYIQIGLDFLRNYARCGKNTRRIYVMTYFPPLDASADNCSYVNSFSYVAYMGIGTLFQDSGCRPRVIIVIRETTRGYTIGGAELFGLTVKDLIQRTEYRML</sequence>
<evidence type="ECO:0000256" key="1">
    <source>
        <dbReference type="ARBA" id="ARBA00004123"/>
    </source>
</evidence>
<proteinExistence type="predicted"/>
<comment type="subcellular location">
    <subcellularLocation>
        <location evidence="1">Nucleus</location>
    </subcellularLocation>
</comment>
<protein>
    <recommendedName>
        <fullName evidence="8">Transcription factor domain-containing protein</fullName>
    </recommendedName>
</protein>
<evidence type="ECO:0000256" key="3">
    <source>
        <dbReference type="ARBA" id="ARBA00023015"/>
    </source>
</evidence>
<organism evidence="6 7">
    <name type="scientific">Cladobotryum mycophilum</name>
    <dbReference type="NCBI Taxonomy" id="491253"/>
    <lineage>
        <taxon>Eukaryota</taxon>
        <taxon>Fungi</taxon>
        <taxon>Dikarya</taxon>
        <taxon>Ascomycota</taxon>
        <taxon>Pezizomycotina</taxon>
        <taxon>Sordariomycetes</taxon>
        <taxon>Hypocreomycetidae</taxon>
        <taxon>Hypocreales</taxon>
        <taxon>Hypocreaceae</taxon>
        <taxon>Cladobotryum</taxon>
    </lineage>
</organism>
<keyword evidence="5" id="KW-0539">Nucleus</keyword>
<accession>A0ABR0SCD1</accession>
<keyword evidence="4" id="KW-0804">Transcription</keyword>
<evidence type="ECO:0008006" key="8">
    <source>
        <dbReference type="Google" id="ProtNLM"/>
    </source>
</evidence>
<dbReference type="EMBL" id="JAVFKD010000014">
    <property type="protein sequence ID" value="KAK5989832.1"/>
    <property type="molecule type" value="Genomic_DNA"/>
</dbReference>
<comment type="caution">
    <text evidence="6">The sequence shown here is derived from an EMBL/GenBank/DDBJ whole genome shotgun (WGS) entry which is preliminary data.</text>
</comment>
<keyword evidence="2" id="KW-0479">Metal-binding</keyword>
<evidence type="ECO:0000313" key="6">
    <source>
        <dbReference type="EMBL" id="KAK5989832.1"/>
    </source>
</evidence>